<evidence type="ECO:0000313" key="2">
    <source>
        <dbReference type="EMBL" id="KIJ95403.1"/>
    </source>
</evidence>
<sequence length="241" mass="26893">MHSPTPTPFTNRAKRKPGDHGFAPDANLQTRSSNERCLQVAQNHRPPLVRVQPPCTFSHPFRQYCPAHRFTPNMHSPTPTRFAKRAKFKPGNHCFALDANPQTRSGNERRLWVTQNHSPPPVRVRHPYLPPPILPTPHTTHRFTPDMRPPPPLHSQTGPAQTSPTHALPSETRPSRASTHSVEPQPTTSSCSAPTPSPTHFANTAHHASFHTQHAPTTPTPFTNRPSANLTHPRPSFENKT</sequence>
<feature type="region of interest" description="Disordered" evidence="1">
    <location>
        <begin position="114"/>
        <end position="241"/>
    </location>
</feature>
<dbReference type="Proteomes" id="UP000054477">
    <property type="component" value="Unassembled WGS sequence"/>
</dbReference>
<evidence type="ECO:0000313" key="3">
    <source>
        <dbReference type="Proteomes" id="UP000054477"/>
    </source>
</evidence>
<reference evidence="2 3" key="1">
    <citation type="submission" date="2014-04" db="EMBL/GenBank/DDBJ databases">
        <authorList>
            <consortium name="DOE Joint Genome Institute"/>
            <person name="Kuo A."/>
            <person name="Kohler A."/>
            <person name="Nagy L.G."/>
            <person name="Floudas D."/>
            <person name="Copeland A."/>
            <person name="Barry K.W."/>
            <person name="Cichocki N."/>
            <person name="Veneault-Fourrey C."/>
            <person name="LaButti K."/>
            <person name="Lindquist E.A."/>
            <person name="Lipzen A."/>
            <person name="Lundell T."/>
            <person name="Morin E."/>
            <person name="Murat C."/>
            <person name="Sun H."/>
            <person name="Tunlid A."/>
            <person name="Henrissat B."/>
            <person name="Grigoriev I.V."/>
            <person name="Hibbett D.S."/>
            <person name="Martin F."/>
            <person name="Nordberg H.P."/>
            <person name="Cantor M.N."/>
            <person name="Hua S.X."/>
        </authorList>
    </citation>
    <scope>NUCLEOTIDE SEQUENCE [LARGE SCALE GENOMIC DNA]</scope>
    <source>
        <strain evidence="2 3">LaAM-08-1</strain>
    </source>
</reference>
<feature type="compositionally biased region" description="Polar residues" evidence="1">
    <location>
        <begin position="154"/>
        <end position="165"/>
    </location>
</feature>
<accession>A0A0C9X2G5</accession>
<dbReference type="AlphaFoldDB" id="A0A0C9X2G5"/>
<feature type="compositionally biased region" description="Polar residues" evidence="1">
    <location>
        <begin position="175"/>
        <end position="185"/>
    </location>
</feature>
<gene>
    <name evidence="2" type="ORF">K443DRAFT_11411</name>
</gene>
<feature type="compositionally biased region" description="Polar residues" evidence="1">
    <location>
        <begin position="210"/>
        <end position="230"/>
    </location>
</feature>
<organism evidence="2 3">
    <name type="scientific">Laccaria amethystina LaAM-08-1</name>
    <dbReference type="NCBI Taxonomy" id="1095629"/>
    <lineage>
        <taxon>Eukaryota</taxon>
        <taxon>Fungi</taxon>
        <taxon>Dikarya</taxon>
        <taxon>Basidiomycota</taxon>
        <taxon>Agaricomycotina</taxon>
        <taxon>Agaricomycetes</taxon>
        <taxon>Agaricomycetidae</taxon>
        <taxon>Agaricales</taxon>
        <taxon>Agaricineae</taxon>
        <taxon>Hydnangiaceae</taxon>
        <taxon>Laccaria</taxon>
    </lineage>
</organism>
<protein>
    <submittedName>
        <fullName evidence="2">Uncharacterized protein</fullName>
    </submittedName>
</protein>
<keyword evidence="3" id="KW-1185">Reference proteome</keyword>
<name>A0A0C9X2G5_9AGAR</name>
<feature type="region of interest" description="Disordered" evidence="1">
    <location>
        <begin position="1"/>
        <end position="38"/>
    </location>
</feature>
<proteinExistence type="predicted"/>
<dbReference type="EMBL" id="KN838757">
    <property type="protein sequence ID" value="KIJ95403.1"/>
    <property type="molecule type" value="Genomic_DNA"/>
</dbReference>
<reference evidence="3" key="2">
    <citation type="submission" date="2015-01" db="EMBL/GenBank/DDBJ databases">
        <title>Evolutionary Origins and Diversification of the Mycorrhizal Mutualists.</title>
        <authorList>
            <consortium name="DOE Joint Genome Institute"/>
            <consortium name="Mycorrhizal Genomics Consortium"/>
            <person name="Kohler A."/>
            <person name="Kuo A."/>
            <person name="Nagy L.G."/>
            <person name="Floudas D."/>
            <person name="Copeland A."/>
            <person name="Barry K.W."/>
            <person name="Cichocki N."/>
            <person name="Veneault-Fourrey C."/>
            <person name="LaButti K."/>
            <person name="Lindquist E.A."/>
            <person name="Lipzen A."/>
            <person name="Lundell T."/>
            <person name="Morin E."/>
            <person name="Murat C."/>
            <person name="Riley R."/>
            <person name="Ohm R."/>
            <person name="Sun H."/>
            <person name="Tunlid A."/>
            <person name="Henrissat B."/>
            <person name="Grigoriev I.V."/>
            <person name="Hibbett D.S."/>
            <person name="Martin F."/>
        </authorList>
    </citation>
    <scope>NUCLEOTIDE SEQUENCE [LARGE SCALE GENOMIC DNA]</scope>
    <source>
        <strain evidence="3">LaAM-08-1</strain>
    </source>
</reference>
<feature type="compositionally biased region" description="Polar residues" evidence="1">
    <location>
        <begin position="27"/>
        <end position="38"/>
    </location>
</feature>
<dbReference type="HOGENOM" id="CLU_1151943_0_0_1"/>
<evidence type="ECO:0000256" key="1">
    <source>
        <dbReference type="SAM" id="MobiDB-lite"/>
    </source>
</evidence>
<feature type="compositionally biased region" description="Pro residues" evidence="1">
    <location>
        <begin position="118"/>
        <end position="135"/>
    </location>
</feature>